<dbReference type="GeneID" id="115876395"/>
<feature type="region of interest" description="Disordered" evidence="1">
    <location>
        <begin position="49"/>
        <end position="186"/>
    </location>
</feature>
<proteinExistence type="predicted"/>
<dbReference type="Proteomes" id="UP000504635">
    <property type="component" value="Unplaced"/>
</dbReference>
<feature type="compositionally biased region" description="Basic and acidic residues" evidence="1">
    <location>
        <begin position="153"/>
        <end position="174"/>
    </location>
</feature>
<evidence type="ECO:0000313" key="2">
    <source>
        <dbReference type="Proteomes" id="UP000504635"/>
    </source>
</evidence>
<dbReference type="RefSeq" id="XP_030748027.1">
    <property type="nucleotide sequence ID" value="XM_030892167.1"/>
</dbReference>
<name>A0A6J2X9X5_SITOR</name>
<feature type="compositionally biased region" description="Basic and acidic residues" evidence="1">
    <location>
        <begin position="135"/>
        <end position="145"/>
    </location>
</feature>
<dbReference type="AlphaFoldDB" id="A0A6J2X9X5"/>
<accession>A0A6J2X9X5</accession>
<evidence type="ECO:0000256" key="1">
    <source>
        <dbReference type="SAM" id="MobiDB-lite"/>
    </source>
</evidence>
<dbReference type="OrthoDB" id="6784831at2759"/>
<gene>
    <name evidence="3 4" type="primary">LOC115876395</name>
</gene>
<keyword evidence="2" id="KW-1185">Reference proteome</keyword>
<feature type="compositionally biased region" description="Basic and acidic residues" evidence="1">
    <location>
        <begin position="72"/>
        <end position="87"/>
    </location>
</feature>
<reference evidence="3 4" key="1">
    <citation type="submission" date="2025-04" db="UniProtKB">
        <authorList>
            <consortium name="RefSeq"/>
        </authorList>
    </citation>
    <scope>IDENTIFICATION</scope>
    <source>
        <tissue evidence="3 4">Gonads</tissue>
    </source>
</reference>
<sequence>MNRTDKIEIAEALALLDNLSAKSSDSGLSEDTCWELFGGPCPEALRKVKIKNDEDSNEEQKNKHASLNFESRNNEDVDKPLEEKKSNGDQNKTDANLKNQHVDNDNTRTNRLNNEEQIDNSKIEKIDNKTNANLKNEHDDNDNTKTNHLNNEQFDHSKIEKIDKTDKNEHDGNDNTKTNHLNNEEQIDHSKIEKIDNSEIITPLLHSATQEKESLTKFSSNLKRPSTNSILNNGNTNQNEVISQQFVDAASQGSESHISKNSALNDVFLSKLYEDHSTQVINLPTFDKKSGNHSAVSEKSQQTYRLSNSITDNQSSVSTDDLISSSESHSRKSESSEGYDDSEECRCICSDCVGNKTYQKTRTCQRCTCCSKQNEIKKLPDIFISYPNDKPLLKNKTVQTSKMLLEKHIRQIRANNKIRNYKSYYFSETEETPVTENNWICPKPKIKYPKSFKSSNSAIICPSNTNETSTSPGCFELLKADLMQRGKVKEVVQKLEKSKKLNGRCQSSNPDHSVFYPVNKFRYNHTNYESNKSGRYHEACSGRYYKPRNFNCNY</sequence>
<feature type="compositionally biased region" description="Low complexity" evidence="1">
    <location>
        <begin position="315"/>
        <end position="327"/>
    </location>
</feature>
<protein>
    <submittedName>
        <fullName evidence="3 4">GATA zinc finger domain-containing protein 14-like</fullName>
    </submittedName>
</protein>
<feature type="compositionally biased region" description="Basic and acidic residues" evidence="1">
    <location>
        <begin position="119"/>
        <end position="128"/>
    </location>
</feature>
<feature type="compositionally biased region" description="Basic and acidic residues" evidence="1">
    <location>
        <begin position="49"/>
        <end position="62"/>
    </location>
</feature>
<feature type="region of interest" description="Disordered" evidence="1">
    <location>
        <begin position="284"/>
        <end position="340"/>
    </location>
</feature>
<feature type="compositionally biased region" description="Polar residues" evidence="1">
    <location>
        <begin position="292"/>
        <end position="314"/>
    </location>
</feature>
<organism evidence="2 4">
    <name type="scientific">Sitophilus oryzae</name>
    <name type="common">Rice weevil</name>
    <name type="synonym">Curculio oryzae</name>
    <dbReference type="NCBI Taxonomy" id="7048"/>
    <lineage>
        <taxon>Eukaryota</taxon>
        <taxon>Metazoa</taxon>
        <taxon>Ecdysozoa</taxon>
        <taxon>Arthropoda</taxon>
        <taxon>Hexapoda</taxon>
        <taxon>Insecta</taxon>
        <taxon>Pterygota</taxon>
        <taxon>Neoptera</taxon>
        <taxon>Endopterygota</taxon>
        <taxon>Coleoptera</taxon>
        <taxon>Polyphaga</taxon>
        <taxon>Cucujiformia</taxon>
        <taxon>Curculionidae</taxon>
        <taxon>Dryophthorinae</taxon>
        <taxon>Sitophilus</taxon>
    </lineage>
</organism>
<dbReference type="RefSeq" id="XP_030748025.1">
    <property type="nucleotide sequence ID" value="XM_030892165.1"/>
</dbReference>
<dbReference type="KEGG" id="soy:115876395"/>
<evidence type="ECO:0000313" key="3">
    <source>
        <dbReference type="RefSeq" id="XP_030748025.1"/>
    </source>
</evidence>
<evidence type="ECO:0000313" key="4">
    <source>
        <dbReference type="RefSeq" id="XP_030748027.1"/>
    </source>
</evidence>
<feature type="compositionally biased region" description="Polar residues" evidence="1">
    <location>
        <begin position="88"/>
        <end position="99"/>
    </location>
</feature>